<evidence type="ECO:0008006" key="3">
    <source>
        <dbReference type="Google" id="ProtNLM"/>
    </source>
</evidence>
<evidence type="ECO:0000313" key="1">
    <source>
        <dbReference type="EMBL" id="KAJ7721734.1"/>
    </source>
</evidence>
<reference evidence="1" key="1">
    <citation type="submission" date="2023-03" db="EMBL/GenBank/DDBJ databases">
        <title>Massive genome expansion in bonnet fungi (Mycena s.s.) driven by repeated elements and novel gene families across ecological guilds.</title>
        <authorList>
            <consortium name="Lawrence Berkeley National Laboratory"/>
            <person name="Harder C.B."/>
            <person name="Miyauchi S."/>
            <person name="Viragh M."/>
            <person name="Kuo A."/>
            <person name="Thoen E."/>
            <person name="Andreopoulos B."/>
            <person name="Lu D."/>
            <person name="Skrede I."/>
            <person name="Drula E."/>
            <person name="Henrissat B."/>
            <person name="Morin E."/>
            <person name="Kohler A."/>
            <person name="Barry K."/>
            <person name="LaButti K."/>
            <person name="Morin E."/>
            <person name="Salamov A."/>
            <person name="Lipzen A."/>
            <person name="Mereny Z."/>
            <person name="Hegedus B."/>
            <person name="Baldrian P."/>
            <person name="Stursova M."/>
            <person name="Weitz H."/>
            <person name="Taylor A."/>
            <person name="Grigoriev I.V."/>
            <person name="Nagy L.G."/>
            <person name="Martin F."/>
            <person name="Kauserud H."/>
        </authorList>
    </citation>
    <scope>NUCLEOTIDE SEQUENCE</scope>
    <source>
        <strain evidence="1">CBHHK188m</strain>
    </source>
</reference>
<organism evidence="1 2">
    <name type="scientific">Mycena maculata</name>
    <dbReference type="NCBI Taxonomy" id="230809"/>
    <lineage>
        <taxon>Eukaryota</taxon>
        <taxon>Fungi</taxon>
        <taxon>Dikarya</taxon>
        <taxon>Basidiomycota</taxon>
        <taxon>Agaricomycotina</taxon>
        <taxon>Agaricomycetes</taxon>
        <taxon>Agaricomycetidae</taxon>
        <taxon>Agaricales</taxon>
        <taxon>Marasmiineae</taxon>
        <taxon>Mycenaceae</taxon>
        <taxon>Mycena</taxon>
    </lineage>
</organism>
<dbReference type="AlphaFoldDB" id="A0AAD7HIV5"/>
<sequence length="312" mass="34291">MFAFARSRPLRVLQHVGGRRLLSDGALIVPVPEKPKGWPTPWITEEDATNYLFPLYSLGWYIVGNPSRYASRTASLACNLKFLKPSPASAFAREIIELSETENHHPSWLKVSHSTGSSVVEVCSATHSALRPEWDPADTPASRALEGLTVRDLRFAALVSSLSTFPASPSDDIEPGPTRPNWDDLCAKLQLWSAPKQPKGSPKQPEERKDSCIACGGPHTISACAMRHTIEPPPCAVCRGPHWRVDCPVVDLARRKNIGIVKAKAWVGRPAPNPPLPPTPCPNCGGPHWKTDCRQPQAPPELLRRFELPENP</sequence>
<dbReference type="InterPro" id="IPR036428">
    <property type="entry name" value="PCD_sf"/>
</dbReference>
<dbReference type="GO" id="GO:0006729">
    <property type="term" value="P:tetrahydrobiopterin biosynthetic process"/>
    <property type="evidence" value="ECO:0007669"/>
    <property type="project" value="InterPro"/>
</dbReference>
<proteinExistence type="predicted"/>
<dbReference type="SUPFAM" id="SSF55248">
    <property type="entry name" value="PCD-like"/>
    <property type="match status" value="1"/>
</dbReference>
<accession>A0AAD7HIV5</accession>
<protein>
    <recommendedName>
        <fullName evidence="3">4a-hydroxytetrahydrobiopterin dehydratase</fullName>
    </recommendedName>
</protein>
<keyword evidence="2" id="KW-1185">Reference proteome</keyword>
<name>A0AAD7HIV5_9AGAR</name>
<dbReference type="Gene3D" id="3.30.1360.20">
    <property type="entry name" value="Transcriptional coactivator/pterin dehydratase"/>
    <property type="match status" value="1"/>
</dbReference>
<gene>
    <name evidence="1" type="ORF">DFH07DRAFT_857529</name>
</gene>
<comment type="caution">
    <text evidence="1">The sequence shown here is derived from an EMBL/GenBank/DDBJ whole genome shotgun (WGS) entry which is preliminary data.</text>
</comment>
<dbReference type="Proteomes" id="UP001215280">
    <property type="component" value="Unassembled WGS sequence"/>
</dbReference>
<dbReference type="EMBL" id="JARJLG010000265">
    <property type="protein sequence ID" value="KAJ7721734.1"/>
    <property type="molecule type" value="Genomic_DNA"/>
</dbReference>
<evidence type="ECO:0000313" key="2">
    <source>
        <dbReference type="Proteomes" id="UP001215280"/>
    </source>
</evidence>
<dbReference type="GO" id="GO:0008124">
    <property type="term" value="F:4-alpha-hydroxytetrahydrobiopterin dehydratase activity"/>
    <property type="evidence" value="ECO:0007669"/>
    <property type="project" value="InterPro"/>
</dbReference>